<dbReference type="EMBL" id="RBAL01000005">
    <property type="protein sequence ID" value="RKN43170.1"/>
    <property type="molecule type" value="Genomic_DNA"/>
</dbReference>
<evidence type="ECO:0000256" key="6">
    <source>
        <dbReference type="ARBA" id="ARBA00022692"/>
    </source>
</evidence>
<keyword evidence="5" id="KW-0762">Sugar transport</keyword>
<feature type="transmembrane region" description="Helical" evidence="11">
    <location>
        <begin position="150"/>
        <end position="169"/>
    </location>
</feature>
<feature type="transmembrane region" description="Helical" evidence="11">
    <location>
        <begin position="72"/>
        <end position="93"/>
    </location>
</feature>
<proteinExistence type="predicted"/>
<feature type="transmembrane region" description="Helical" evidence="11">
    <location>
        <begin position="189"/>
        <end position="214"/>
    </location>
</feature>
<feature type="transmembrane region" description="Helical" evidence="11">
    <location>
        <begin position="226"/>
        <end position="250"/>
    </location>
</feature>
<keyword evidence="8 11" id="KW-0472">Membrane</keyword>
<protein>
    <recommendedName>
        <fullName evidence="10">Xylose transport system permease protein XylH</fullName>
    </recommendedName>
</protein>
<evidence type="ECO:0000256" key="4">
    <source>
        <dbReference type="ARBA" id="ARBA00022519"/>
    </source>
</evidence>
<keyword evidence="6 11" id="KW-0812">Transmembrane</keyword>
<dbReference type="PANTHER" id="PTHR32196">
    <property type="entry name" value="ABC TRANSPORTER PERMEASE PROTEIN YPHD-RELATED-RELATED"/>
    <property type="match status" value="1"/>
</dbReference>
<evidence type="ECO:0000256" key="3">
    <source>
        <dbReference type="ARBA" id="ARBA00022475"/>
    </source>
</evidence>
<comment type="function">
    <text evidence="9">Part of the binding-protein-dependent transport system for D-xylose. Probably responsible for the translocation of the substrate across the membrane.</text>
</comment>
<dbReference type="Pfam" id="PF02653">
    <property type="entry name" value="BPD_transp_2"/>
    <property type="match status" value="1"/>
</dbReference>
<dbReference type="GO" id="GO:0005886">
    <property type="term" value="C:plasma membrane"/>
    <property type="evidence" value="ECO:0007669"/>
    <property type="project" value="UniProtKB-SubCell"/>
</dbReference>
<evidence type="ECO:0000256" key="11">
    <source>
        <dbReference type="SAM" id="Phobius"/>
    </source>
</evidence>
<dbReference type="RefSeq" id="WP_120678522.1">
    <property type="nucleotide sequence ID" value="NZ_RBAL01000005.1"/>
</dbReference>
<keyword evidence="4" id="KW-0997">Cell inner membrane</keyword>
<dbReference type="GO" id="GO:0022857">
    <property type="term" value="F:transmembrane transporter activity"/>
    <property type="evidence" value="ECO:0007669"/>
    <property type="project" value="InterPro"/>
</dbReference>
<feature type="transmembrane region" description="Helical" evidence="11">
    <location>
        <begin position="386"/>
        <end position="404"/>
    </location>
</feature>
<feature type="transmembrane region" description="Helical" evidence="11">
    <location>
        <begin position="361"/>
        <end position="380"/>
    </location>
</feature>
<accession>A0A3A9Z4N0</accession>
<evidence type="ECO:0000256" key="8">
    <source>
        <dbReference type="ARBA" id="ARBA00023136"/>
    </source>
</evidence>
<evidence type="ECO:0000256" key="9">
    <source>
        <dbReference type="ARBA" id="ARBA00035611"/>
    </source>
</evidence>
<feature type="transmembrane region" description="Helical" evidence="11">
    <location>
        <begin position="121"/>
        <end position="143"/>
    </location>
</feature>
<dbReference type="AlphaFoldDB" id="A0A3A9Z4N0"/>
<feature type="transmembrane region" description="Helical" evidence="11">
    <location>
        <begin position="338"/>
        <end position="354"/>
    </location>
</feature>
<feature type="transmembrane region" description="Helical" evidence="11">
    <location>
        <begin position="305"/>
        <end position="326"/>
    </location>
</feature>
<evidence type="ECO:0000256" key="2">
    <source>
        <dbReference type="ARBA" id="ARBA00022448"/>
    </source>
</evidence>
<dbReference type="PANTHER" id="PTHR32196:SF32">
    <property type="entry name" value="XYLOSE TRANSPORT SYSTEM PERMEASE PROTEIN XYLH"/>
    <property type="match status" value="1"/>
</dbReference>
<keyword evidence="7 11" id="KW-1133">Transmembrane helix</keyword>
<reference evidence="12 13" key="1">
    <citation type="journal article" date="2014" name="Int. J. Syst. Evol. Microbiol.">
        <title>Streptomyces hoynatensis sp. nov., isolated from deep marine sediment.</title>
        <authorList>
            <person name="Veyisoglu A."/>
            <person name="Sahin N."/>
        </authorList>
    </citation>
    <scope>NUCLEOTIDE SEQUENCE [LARGE SCALE GENOMIC DNA]</scope>
    <source>
        <strain evidence="12 13">KCTC 29097</strain>
    </source>
</reference>
<dbReference type="InterPro" id="IPR001851">
    <property type="entry name" value="ABC_transp_permease"/>
</dbReference>
<dbReference type="Proteomes" id="UP000272474">
    <property type="component" value="Unassembled WGS sequence"/>
</dbReference>
<dbReference type="OrthoDB" id="3468954at2"/>
<comment type="caution">
    <text evidence="12">The sequence shown here is derived from an EMBL/GenBank/DDBJ whole genome shotgun (WGS) entry which is preliminary data.</text>
</comment>
<keyword evidence="13" id="KW-1185">Reference proteome</keyword>
<keyword evidence="2" id="KW-0813">Transport</keyword>
<evidence type="ECO:0000256" key="5">
    <source>
        <dbReference type="ARBA" id="ARBA00022597"/>
    </source>
</evidence>
<organism evidence="12 13">
    <name type="scientific">Streptomyces hoynatensis</name>
    <dbReference type="NCBI Taxonomy" id="1141874"/>
    <lineage>
        <taxon>Bacteria</taxon>
        <taxon>Bacillati</taxon>
        <taxon>Actinomycetota</taxon>
        <taxon>Actinomycetes</taxon>
        <taxon>Kitasatosporales</taxon>
        <taxon>Streptomycetaceae</taxon>
        <taxon>Streptomyces</taxon>
    </lineage>
</organism>
<evidence type="ECO:0000256" key="1">
    <source>
        <dbReference type="ARBA" id="ARBA00004651"/>
    </source>
</evidence>
<evidence type="ECO:0000313" key="12">
    <source>
        <dbReference type="EMBL" id="RKN43170.1"/>
    </source>
</evidence>
<name>A0A3A9Z4N0_9ACTN</name>
<evidence type="ECO:0000313" key="13">
    <source>
        <dbReference type="Proteomes" id="UP000272474"/>
    </source>
</evidence>
<comment type="subcellular location">
    <subcellularLocation>
        <location evidence="1">Cell membrane</location>
        <topology evidence="1">Multi-pass membrane protein</topology>
    </subcellularLocation>
</comment>
<gene>
    <name evidence="12" type="ORF">D7294_11890</name>
</gene>
<feature type="transmembrane region" description="Helical" evidence="11">
    <location>
        <begin position="41"/>
        <end position="60"/>
    </location>
</feature>
<keyword evidence="3" id="KW-1003">Cell membrane</keyword>
<evidence type="ECO:0000256" key="7">
    <source>
        <dbReference type="ARBA" id="ARBA00022989"/>
    </source>
</evidence>
<evidence type="ECO:0000256" key="10">
    <source>
        <dbReference type="ARBA" id="ARBA00035686"/>
    </source>
</evidence>
<feature type="transmembrane region" description="Helical" evidence="11">
    <location>
        <begin position="256"/>
        <end position="274"/>
    </location>
</feature>
<sequence length="415" mass="42474">MAVNDREPPPGGATRYLRECLRLLRWGAGTLVTAWRVGRTGSLPVVLGLVVIWIVFESIDTDFLSARNLSNLSVDLVGMGLITVGVIFVLLVGDIDLSVGSVSGLAGAIFAQLNVNAGVPEWLACLIAVLGGAAAGAVHGFFVARLGVPAFVVTLAGLLAWNGLMLFILDTHGSINLDDQGLVATLTNHYFGNALIPLGLAALGLAAYLAVALLGRRRRTVAGLPGPTLGAVAVRAGLLGAVLFGAAGVFIGFRGLPLSVLILLVTLAVLDFVLRRTTYGRKIFALGGGIEAARRAGIAVEAVRMSVFTVSGAMAAVGGLFLASRITSVGQTSGQGDLVIDVIAAAVIGGVSLFGGRGTTWAALLGVLVIQSIASGMALLGVQVAVQFMITGSVLLAAVVLDSLSRRAQRSHGRA</sequence>
<dbReference type="CDD" id="cd06579">
    <property type="entry name" value="TM_PBP1_transp_AraH_like"/>
    <property type="match status" value="1"/>
</dbReference>